<keyword evidence="1" id="KW-1133">Transmembrane helix</keyword>
<dbReference type="AlphaFoldDB" id="A0A285VB35"/>
<dbReference type="RefSeq" id="WP_244903603.1">
    <property type="nucleotide sequence ID" value="NZ_OBQK01000001.1"/>
</dbReference>
<dbReference type="EMBL" id="OBQK01000001">
    <property type="protein sequence ID" value="SOC51213.1"/>
    <property type="molecule type" value="Genomic_DNA"/>
</dbReference>
<organism evidence="2 3">
    <name type="scientific">Ornithinimicrobium cerasi</name>
    <dbReference type="NCBI Taxonomy" id="2248773"/>
    <lineage>
        <taxon>Bacteria</taxon>
        <taxon>Bacillati</taxon>
        <taxon>Actinomycetota</taxon>
        <taxon>Actinomycetes</taxon>
        <taxon>Micrococcales</taxon>
        <taxon>Ornithinimicrobiaceae</taxon>
        <taxon>Ornithinimicrobium</taxon>
    </lineage>
</organism>
<feature type="transmembrane region" description="Helical" evidence="1">
    <location>
        <begin position="20"/>
        <end position="38"/>
    </location>
</feature>
<accession>A0A285VB35</accession>
<dbReference type="Proteomes" id="UP000219688">
    <property type="component" value="Unassembled WGS sequence"/>
</dbReference>
<sequence>MTTGTVSKSLRDGAERGSVGVFVIVIAASFLIMVGLAVDVSGHLHAMQEARATAREAARVGGQQLQTPTGVRGLGAVADPGQAAAAAQAYLVSAGVAGSASVTGPASISVDVTSVYPTKFLSIVGVPSLSATGTAQARITRSVEGVEQ</sequence>
<gene>
    <name evidence="2" type="ORF">SAMN05421879_10181</name>
</gene>
<proteinExistence type="predicted"/>
<evidence type="ECO:0000256" key="1">
    <source>
        <dbReference type="SAM" id="Phobius"/>
    </source>
</evidence>
<evidence type="ECO:0000313" key="2">
    <source>
        <dbReference type="EMBL" id="SOC51213.1"/>
    </source>
</evidence>
<reference evidence="3" key="1">
    <citation type="submission" date="2017-08" db="EMBL/GenBank/DDBJ databases">
        <authorList>
            <person name="Varghese N."/>
            <person name="Submissions S."/>
        </authorList>
    </citation>
    <scope>NUCLEOTIDE SEQUENCE [LARGE SCALE GENOMIC DNA]</scope>
    <source>
        <strain evidence="3">USBA17B2</strain>
    </source>
</reference>
<keyword evidence="1" id="KW-0472">Membrane</keyword>
<evidence type="ECO:0008006" key="4">
    <source>
        <dbReference type="Google" id="ProtNLM"/>
    </source>
</evidence>
<evidence type="ECO:0000313" key="3">
    <source>
        <dbReference type="Proteomes" id="UP000219688"/>
    </source>
</evidence>
<name>A0A285VB35_9MICO</name>
<keyword evidence="1" id="KW-0812">Transmembrane</keyword>
<keyword evidence="3" id="KW-1185">Reference proteome</keyword>
<protein>
    <recommendedName>
        <fullName evidence="4">Flp pilus-assembly TadE/G-like</fullName>
    </recommendedName>
</protein>